<keyword evidence="8" id="KW-0862">Zinc</keyword>
<feature type="compositionally biased region" description="Pro residues" evidence="12">
    <location>
        <begin position="324"/>
        <end position="340"/>
    </location>
</feature>
<evidence type="ECO:0000256" key="9">
    <source>
        <dbReference type="ARBA" id="ARBA00022989"/>
    </source>
</evidence>
<keyword evidence="7" id="KW-0378">Hydrolase</keyword>
<sequence>MPWHPDDADYNKFPWSIPLGRIFKIPVRLHVTYFIVLLAQVLGSIYYSTWHVLLWLIVAGPVLLLTILVHELGHCLAARSIGGTVDSITLWPLGGLAYMSYNTTYAKAIWVAAAGPLTHIPMLVIWLLLLGAAFKSTTGHWSTSLRMPPSDKKHFGHAICAYSVVLNLCLFLFNLCIPAYPLDGGRILTNALLIAGVHLRTTAIVVAGTAAAMGVGLLIFGFVEFQMMTILVAVFVLFATLELFLAIRRNKLAMHPLFASLGSVYEVTVAALAPRGAAGLAPKGAAGLAPKGAAAGGATPGVPPAAAAPAPVTSYTSKWGGTAPGPPAGPSGFPSGPPMPGEGYPNDNPPPPSQYHAGNHPV</sequence>
<evidence type="ECO:0000256" key="6">
    <source>
        <dbReference type="ARBA" id="ARBA00022723"/>
    </source>
</evidence>
<evidence type="ECO:0000256" key="12">
    <source>
        <dbReference type="SAM" id="MobiDB-lite"/>
    </source>
</evidence>
<feature type="compositionally biased region" description="Low complexity" evidence="12">
    <location>
        <begin position="304"/>
        <end position="313"/>
    </location>
</feature>
<feature type="transmembrane region" description="Helical" evidence="13">
    <location>
        <begin position="201"/>
        <end position="222"/>
    </location>
</feature>
<dbReference type="OrthoDB" id="497749at2759"/>
<evidence type="ECO:0000256" key="7">
    <source>
        <dbReference type="ARBA" id="ARBA00022801"/>
    </source>
</evidence>
<dbReference type="GO" id="GO:0008237">
    <property type="term" value="F:metallopeptidase activity"/>
    <property type="evidence" value="ECO:0007669"/>
    <property type="project" value="UniProtKB-KW"/>
</dbReference>
<keyword evidence="4" id="KW-0645">Protease</keyword>
<accession>A0A9W6F4E9</accession>
<reference evidence="15 16" key="1">
    <citation type="journal article" date="2023" name="Commun. Biol.">
        <title>Reorganization of the ancestral sex-determining regions during the evolution of trioecy in Pleodorina starrii.</title>
        <authorList>
            <person name="Takahashi K."/>
            <person name="Suzuki S."/>
            <person name="Kawai-Toyooka H."/>
            <person name="Yamamoto K."/>
            <person name="Hamaji T."/>
            <person name="Ootsuki R."/>
            <person name="Yamaguchi H."/>
            <person name="Kawachi M."/>
            <person name="Higashiyama T."/>
            <person name="Nozaki H."/>
        </authorList>
    </citation>
    <scope>NUCLEOTIDE SEQUENCE [LARGE SCALE GENOMIC DNA]</scope>
    <source>
        <strain evidence="15 16">NIES-4479</strain>
    </source>
</reference>
<dbReference type="InterPro" id="IPR008915">
    <property type="entry name" value="Peptidase_M50"/>
</dbReference>
<keyword evidence="16" id="KW-1185">Reference proteome</keyword>
<protein>
    <recommendedName>
        <fullName evidence="14">Peptidase M50 domain-containing protein</fullName>
    </recommendedName>
</protein>
<feature type="region of interest" description="Disordered" evidence="12">
    <location>
        <begin position="299"/>
        <end position="362"/>
    </location>
</feature>
<dbReference type="GO" id="GO:0016020">
    <property type="term" value="C:membrane"/>
    <property type="evidence" value="ECO:0007669"/>
    <property type="project" value="UniProtKB-SubCell"/>
</dbReference>
<evidence type="ECO:0000256" key="4">
    <source>
        <dbReference type="ARBA" id="ARBA00022670"/>
    </source>
</evidence>
<feature type="transmembrane region" description="Helical" evidence="13">
    <location>
        <begin position="228"/>
        <end position="247"/>
    </location>
</feature>
<dbReference type="PANTHER" id="PTHR39188">
    <property type="entry name" value="MEMBRANE-ASSOCIATED ZINC METALLOPROTEASE M50B"/>
    <property type="match status" value="1"/>
</dbReference>
<comment type="caution">
    <text evidence="15">The sequence shown here is derived from an EMBL/GenBank/DDBJ whole genome shotgun (WGS) entry which is preliminary data.</text>
</comment>
<evidence type="ECO:0000313" key="16">
    <source>
        <dbReference type="Proteomes" id="UP001165080"/>
    </source>
</evidence>
<keyword evidence="5 13" id="KW-0812">Transmembrane</keyword>
<dbReference type="EMBL" id="BRXU01000014">
    <property type="protein sequence ID" value="GLC55814.1"/>
    <property type="molecule type" value="Genomic_DNA"/>
</dbReference>
<evidence type="ECO:0000313" key="15">
    <source>
        <dbReference type="EMBL" id="GLC55814.1"/>
    </source>
</evidence>
<dbReference type="GO" id="GO:0046872">
    <property type="term" value="F:metal ion binding"/>
    <property type="evidence" value="ECO:0007669"/>
    <property type="project" value="UniProtKB-KW"/>
</dbReference>
<name>A0A9W6F4E9_9CHLO</name>
<organism evidence="15 16">
    <name type="scientific">Pleodorina starrii</name>
    <dbReference type="NCBI Taxonomy" id="330485"/>
    <lineage>
        <taxon>Eukaryota</taxon>
        <taxon>Viridiplantae</taxon>
        <taxon>Chlorophyta</taxon>
        <taxon>core chlorophytes</taxon>
        <taxon>Chlorophyceae</taxon>
        <taxon>CS clade</taxon>
        <taxon>Chlamydomonadales</taxon>
        <taxon>Volvocaceae</taxon>
        <taxon>Pleodorina</taxon>
    </lineage>
</organism>
<dbReference type="GO" id="GO:0006508">
    <property type="term" value="P:proteolysis"/>
    <property type="evidence" value="ECO:0007669"/>
    <property type="project" value="UniProtKB-KW"/>
</dbReference>
<evidence type="ECO:0000256" key="5">
    <source>
        <dbReference type="ARBA" id="ARBA00022692"/>
    </source>
</evidence>
<dbReference type="Pfam" id="PF02163">
    <property type="entry name" value="Peptidase_M50"/>
    <property type="match status" value="1"/>
</dbReference>
<evidence type="ECO:0000256" key="8">
    <source>
        <dbReference type="ARBA" id="ARBA00022833"/>
    </source>
</evidence>
<dbReference type="PANTHER" id="PTHR39188:SF3">
    <property type="entry name" value="STAGE IV SPORULATION PROTEIN FB"/>
    <property type="match status" value="1"/>
</dbReference>
<evidence type="ECO:0000256" key="3">
    <source>
        <dbReference type="ARBA" id="ARBA00007931"/>
    </source>
</evidence>
<evidence type="ECO:0000256" key="11">
    <source>
        <dbReference type="ARBA" id="ARBA00023136"/>
    </source>
</evidence>
<gene>
    <name evidence="15" type="primary">PLEST010065</name>
    <name evidence="15" type="ORF">PLESTB_001031700</name>
</gene>
<evidence type="ECO:0000256" key="2">
    <source>
        <dbReference type="ARBA" id="ARBA00004141"/>
    </source>
</evidence>
<feature type="domain" description="Peptidase M50" evidence="14">
    <location>
        <begin position="62"/>
        <end position="196"/>
    </location>
</feature>
<comment type="similarity">
    <text evidence="3">Belongs to the peptidase M50B family.</text>
</comment>
<keyword evidence="6" id="KW-0479">Metal-binding</keyword>
<evidence type="ECO:0000259" key="14">
    <source>
        <dbReference type="Pfam" id="PF02163"/>
    </source>
</evidence>
<feature type="transmembrane region" description="Helical" evidence="13">
    <location>
        <begin position="27"/>
        <end position="46"/>
    </location>
</feature>
<evidence type="ECO:0000256" key="10">
    <source>
        <dbReference type="ARBA" id="ARBA00023049"/>
    </source>
</evidence>
<keyword evidence="11 13" id="KW-0472">Membrane</keyword>
<feature type="transmembrane region" description="Helical" evidence="13">
    <location>
        <begin position="154"/>
        <end position="180"/>
    </location>
</feature>
<dbReference type="Proteomes" id="UP001165080">
    <property type="component" value="Unassembled WGS sequence"/>
</dbReference>
<feature type="transmembrane region" description="Helical" evidence="13">
    <location>
        <begin position="108"/>
        <end position="134"/>
    </location>
</feature>
<dbReference type="AlphaFoldDB" id="A0A9W6F4E9"/>
<keyword evidence="10" id="KW-0482">Metalloprotease</keyword>
<keyword evidence="9 13" id="KW-1133">Transmembrane helix</keyword>
<proteinExistence type="inferred from homology"/>
<evidence type="ECO:0000256" key="1">
    <source>
        <dbReference type="ARBA" id="ARBA00001947"/>
    </source>
</evidence>
<comment type="subcellular location">
    <subcellularLocation>
        <location evidence="2">Membrane</location>
        <topology evidence="2">Multi-pass membrane protein</topology>
    </subcellularLocation>
</comment>
<comment type="cofactor">
    <cofactor evidence="1">
        <name>Zn(2+)</name>
        <dbReference type="ChEBI" id="CHEBI:29105"/>
    </cofactor>
</comment>
<feature type="transmembrane region" description="Helical" evidence="13">
    <location>
        <begin position="52"/>
        <end position="69"/>
    </location>
</feature>
<evidence type="ECO:0000256" key="13">
    <source>
        <dbReference type="SAM" id="Phobius"/>
    </source>
</evidence>